<dbReference type="Gene3D" id="3.10.129.10">
    <property type="entry name" value="Hotdog Thioesterase"/>
    <property type="match status" value="1"/>
</dbReference>
<feature type="domain" description="ApeI dehydratase-like" evidence="1">
    <location>
        <begin position="14"/>
        <end position="111"/>
    </location>
</feature>
<organism evidence="2 3">
    <name type="scientific">Agarivorans gilvus</name>
    <dbReference type="NCBI Taxonomy" id="680279"/>
    <lineage>
        <taxon>Bacteria</taxon>
        <taxon>Pseudomonadati</taxon>
        <taxon>Pseudomonadota</taxon>
        <taxon>Gammaproteobacteria</taxon>
        <taxon>Alteromonadales</taxon>
        <taxon>Alteromonadaceae</taxon>
        <taxon>Agarivorans</taxon>
    </lineage>
</organism>
<evidence type="ECO:0000259" key="1">
    <source>
        <dbReference type="Pfam" id="PF22818"/>
    </source>
</evidence>
<dbReference type="Proteomes" id="UP000651977">
    <property type="component" value="Unassembled WGS sequence"/>
</dbReference>
<proteinExistence type="predicted"/>
<dbReference type="InterPro" id="IPR029069">
    <property type="entry name" value="HotDog_dom_sf"/>
</dbReference>
<dbReference type="InterPro" id="IPR054545">
    <property type="entry name" value="ApeI-like"/>
</dbReference>
<sequence length="119" mass="13577">MKDFGRPLGKLLEREGEQVKLSLFVSKDLACLQGHFPQLPVVPGLAQLHWAVLFGAEYVAPSNQVQAVEALKYQHVMQPENEVQLELRFDPKSNKLHFRYYSEQHAYSSGRVVLKVDNV</sequence>
<dbReference type="RefSeq" id="WP_055734177.1">
    <property type="nucleotide sequence ID" value="NZ_BMDY01000012.1"/>
</dbReference>
<dbReference type="PIRSF" id="PIRSF030962">
    <property type="entry name" value="Dehydrase_ECs4332_prd"/>
    <property type="match status" value="1"/>
</dbReference>
<protein>
    <recommendedName>
        <fullName evidence="1">ApeI dehydratase-like domain-containing protein</fullName>
    </recommendedName>
</protein>
<keyword evidence="3" id="KW-1185">Reference proteome</keyword>
<dbReference type="EMBL" id="BMDY01000012">
    <property type="protein sequence ID" value="GGB07960.1"/>
    <property type="molecule type" value="Genomic_DNA"/>
</dbReference>
<evidence type="ECO:0000313" key="2">
    <source>
        <dbReference type="EMBL" id="GGB07960.1"/>
    </source>
</evidence>
<accession>A0ABQ1I1N6</accession>
<comment type="caution">
    <text evidence="2">The sequence shown here is derived from an EMBL/GenBank/DDBJ whole genome shotgun (WGS) entry which is preliminary data.</text>
</comment>
<dbReference type="SUPFAM" id="SSF54637">
    <property type="entry name" value="Thioesterase/thiol ester dehydrase-isomerase"/>
    <property type="match status" value="1"/>
</dbReference>
<evidence type="ECO:0000313" key="3">
    <source>
        <dbReference type="Proteomes" id="UP000651977"/>
    </source>
</evidence>
<gene>
    <name evidence="2" type="ORF">GCM10007414_21680</name>
</gene>
<reference evidence="3" key="1">
    <citation type="journal article" date="2019" name="Int. J. Syst. Evol. Microbiol.">
        <title>The Global Catalogue of Microorganisms (GCM) 10K type strain sequencing project: providing services to taxonomists for standard genome sequencing and annotation.</title>
        <authorList>
            <consortium name="The Broad Institute Genomics Platform"/>
            <consortium name="The Broad Institute Genome Sequencing Center for Infectious Disease"/>
            <person name="Wu L."/>
            <person name="Ma J."/>
        </authorList>
    </citation>
    <scope>NUCLEOTIDE SEQUENCE [LARGE SCALE GENOMIC DNA]</scope>
    <source>
        <strain evidence="3">CGMCC 1.10131</strain>
    </source>
</reference>
<name>A0ABQ1I1N6_9ALTE</name>
<dbReference type="InterPro" id="IPR016962">
    <property type="entry name" value="Dehydrase_ECs4332_prd"/>
</dbReference>
<dbReference type="Pfam" id="PF22818">
    <property type="entry name" value="ApeI-like"/>
    <property type="match status" value="1"/>
</dbReference>